<dbReference type="AlphaFoldDB" id="A0A9W8P0R6"/>
<keyword evidence="1" id="KW-1133">Transmembrane helix</keyword>
<accession>A0A9W8P0R6</accession>
<reference evidence="2 3" key="1">
    <citation type="journal article" date="2023" name="Proc. Natl. Acad. Sci. U.S.A.">
        <title>A global phylogenomic analysis of the shiitake genus Lentinula.</title>
        <authorList>
            <person name="Sierra-Patev S."/>
            <person name="Min B."/>
            <person name="Naranjo-Ortiz M."/>
            <person name="Looney B."/>
            <person name="Konkel Z."/>
            <person name="Slot J.C."/>
            <person name="Sakamoto Y."/>
            <person name="Steenwyk J.L."/>
            <person name="Rokas A."/>
            <person name="Carro J."/>
            <person name="Camarero S."/>
            <person name="Ferreira P."/>
            <person name="Molpeceres G."/>
            <person name="Ruiz-Duenas F.J."/>
            <person name="Serrano A."/>
            <person name="Henrissat B."/>
            <person name="Drula E."/>
            <person name="Hughes K.W."/>
            <person name="Mata J.L."/>
            <person name="Ishikawa N.K."/>
            <person name="Vargas-Isla R."/>
            <person name="Ushijima S."/>
            <person name="Smith C.A."/>
            <person name="Donoghue J."/>
            <person name="Ahrendt S."/>
            <person name="Andreopoulos W."/>
            <person name="He G."/>
            <person name="LaButti K."/>
            <person name="Lipzen A."/>
            <person name="Ng V."/>
            <person name="Riley R."/>
            <person name="Sandor L."/>
            <person name="Barry K."/>
            <person name="Martinez A.T."/>
            <person name="Xiao Y."/>
            <person name="Gibbons J.G."/>
            <person name="Terashima K."/>
            <person name="Grigoriev I.V."/>
            <person name="Hibbett D."/>
        </authorList>
    </citation>
    <scope>NUCLEOTIDE SEQUENCE [LARGE SCALE GENOMIC DNA]</scope>
    <source>
        <strain evidence="2 3">TFB7810</strain>
    </source>
</reference>
<dbReference type="EMBL" id="JANVFU010000006">
    <property type="protein sequence ID" value="KAJ3744716.1"/>
    <property type="molecule type" value="Genomic_DNA"/>
</dbReference>
<gene>
    <name evidence="2" type="ORF">DFH05DRAFT_1490507</name>
</gene>
<comment type="caution">
    <text evidence="2">The sequence shown here is derived from an EMBL/GenBank/DDBJ whole genome shotgun (WGS) entry which is preliminary data.</text>
</comment>
<organism evidence="2 3">
    <name type="scientific">Lentinula detonsa</name>
    <dbReference type="NCBI Taxonomy" id="2804962"/>
    <lineage>
        <taxon>Eukaryota</taxon>
        <taxon>Fungi</taxon>
        <taxon>Dikarya</taxon>
        <taxon>Basidiomycota</taxon>
        <taxon>Agaricomycotina</taxon>
        <taxon>Agaricomycetes</taxon>
        <taxon>Agaricomycetidae</taxon>
        <taxon>Agaricales</taxon>
        <taxon>Marasmiineae</taxon>
        <taxon>Omphalotaceae</taxon>
        <taxon>Lentinula</taxon>
    </lineage>
</organism>
<sequence>MGRPSTSFLGSSNLKMSKRPVSARSALTDTFIVVVLSVSYRTAHFVVPGFSYKACYKACLVSTYTIIHCFAFFPISLHLIHIVSIYNGIGVGRMKATGN</sequence>
<evidence type="ECO:0000313" key="3">
    <source>
        <dbReference type="Proteomes" id="UP001142393"/>
    </source>
</evidence>
<evidence type="ECO:0000313" key="2">
    <source>
        <dbReference type="EMBL" id="KAJ3744716.1"/>
    </source>
</evidence>
<keyword evidence="1" id="KW-0472">Membrane</keyword>
<evidence type="ECO:0000256" key="1">
    <source>
        <dbReference type="SAM" id="Phobius"/>
    </source>
</evidence>
<dbReference type="Proteomes" id="UP001142393">
    <property type="component" value="Unassembled WGS sequence"/>
</dbReference>
<name>A0A9W8P0R6_9AGAR</name>
<feature type="transmembrane region" description="Helical" evidence="1">
    <location>
        <begin position="21"/>
        <end position="40"/>
    </location>
</feature>
<feature type="transmembrane region" description="Helical" evidence="1">
    <location>
        <begin position="60"/>
        <end position="86"/>
    </location>
</feature>
<keyword evidence="1" id="KW-0812">Transmembrane</keyword>
<protein>
    <submittedName>
        <fullName evidence="2">Uncharacterized protein</fullName>
    </submittedName>
</protein>
<keyword evidence="3" id="KW-1185">Reference proteome</keyword>
<proteinExistence type="predicted"/>